<dbReference type="Pfam" id="PF00990">
    <property type="entry name" value="GGDEF"/>
    <property type="match status" value="1"/>
</dbReference>
<dbReference type="SMART" id="SM00267">
    <property type="entry name" value="GGDEF"/>
    <property type="match status" value="1"/>
</dbReference>
<feature type="transmembrane region" description="Helical" evidence="1">
    <location>
        <begin position="12"/>
        <end position="34"/>
    </location>
</feature>
<dbReference type="CDD" id="cd18773">
    <property type="entry name" value="PDC1_HK_sensor"/>
    <property type="match status" value="1"/>
</dbReference>
<sequence length="649" mass="73003">MGKRNVSGSIAFKLAVVFIFFAVFQSILLASLMISGGVLKQAKANQYSIFAEKVNGRSDNLENQMKNIWTNLDYDAEQISQYFETMEQEGAPENADAMLEELAPMVIDTLFRVKTTGVFLVMPDQGREGDGALPALYLRNNNPDRSSRENSNLYMLVGPWNVAEKLEIATTANWSFRLNMNESNRDFVYKPYEAALDHGKSKWLGYWSSPFQVNPQDEDVITYSTPLFGADGKVKAIFGVEISVNYLYRFLPASDLQTSDSYGYIIGIRDGAGDIKAAVTHGAMQRRMLEEGMPLELVGVDQGNSIYRLLNHKSSGEVYACMNPMGMYYHNTPFEGEEWFLIGLMEGPDLHQFPEKIGRILSYSFLLSLIIGFITAIITSQWFTRHAKLIELAGLPVGAFEMRAHSKRVYMTSQVPRLLNLTREQERRFSRDKDLMCAFLRELESSESGEEGVFRMHDKEETRWIKIARKTSGSPIRCIVEDVTDEVLQTKALRKERDWDGLTGVKNRMAFGETMVQMGARRDEYRSVALVMCDLNDLKGVNDVFGHDKGDEYICAAAGCIRKSFPSGHVFRIGGDEFAVILTDVWPDEAREGIKVLAAGMEEYSRGCSFDASVAAGIAFYDPGMDAGLDNTLSRADADMYSNKREMKQ</sequence>
<organism evidence="3 4">
    <name type="scientific">Enterocloster aldenensis</name>
    <dbReference type="NCBI Taxonomy" id="358742"/>
    <lineage>
        <taxon>Bacteria</taxon>
        <taxon>Bacillati</taxon>
        <taxon>Bacillota</taxon>
        <taxon>Clostridia</taxon>
        <taxon>Lachnospirales</taxon>
        <taxon>Lachnospiraceae</taxon>
        <taxon>Enterocloster</taxon>
    </lineage>
</organism>
<evidence type="ECO:0000259" key="2">
    <source>
        <dbReference type="PROSITE" id="PS50887"/>
    </source>
</evidence>
<dbReference type="Gene3D" id="3.30.70.270">
    <property type="match status" value="1"/>
</dbReference>
<reference evidence="3" key="1">
    <citation type="submission" date="2022-01" db="EMBL/GenBank/DDBJ databases">
        <title>Collection of gut derived symbiotic bacterial strains cultured from healthy donors.</title>
        <authorList>
            <person name="Lin H."/>
            <person name="Kohout C."/>
            <person name="Waligurski E."/>
            <person name="Pamer E.G."/>
        </authorList>
    </citation>
    <scope>NUCLEOTIDE SEQUENCE</scope>
    <source>
        <strain evidence="3">DFI.6.55</strain>
    </source>
</reference>
<keyword evidence="1" id="KW-1133">Transmembrane helix</keyword>
<comment type="caution">
    <text evidence="3">The sequence shown here is derived from an EMBL/GenBank/DDBJ whole genome shotgun (WGS) entry which is preliminary data.</text>
</comment>
<keyword evidence="1" id="KW-0472">Membrane</keyword>
<dbReference type="InterPro" id="IPR029787">
    <property type="entry name" value="Nucleotide_cyclase"/>
</dbReference>
<protein>
    <submittedName>
        <fullName evidence="3">Sensor domain-containing diguanylate cyclase</fullName>
    </submittedName>
</protein>
<dbReference type="AlphaFoldDB" id="A0AAW5C512"/>
<evidence type="ECO:0000256" key="1">
    <source>
        <dbReference type="SAM" id="Phobius"/>
    </source>
</evidence>
<dbReference type="InterPro" id="IPR043128">
    <property type="entry name" value="Rev_trsase/Diguanyl_cyclase"/>
</dbReference>
<dbReference type="Gene3D" id="3.30.450.20">
    <property type="entry name" value="PAS domain"/>
    <property type="match status" value="1"/>
</dbReference>
<dbReference type="InterPro" id="IPR050469">
    <property type="entry name" value="Diguanylate_Cyclase"/>
</dbReference>
<dbReference type="PROSITE" id="PS50887">
    <property type="entry name" value="GGDEF"/>
    <property type="match status" value="1"/>
</dbReference>
<evidence type="ECO:0000313" key="3">
    <source>
        <dbReference type="EMBL" id="MCG4747960.1"/>
    </source>
</evidence>
<evidence type="ECO:0000313" key="4">
    <source>
        <dbReference type="Proteomes" id="UP001299608"/>
    </source>
</evidence>
<keyword evidence="1" id="KW-0812">Transmembrane</keyword>
<feature type="domain" description="GGDEF" evidence="2">
    <location>
        <begin position="526"/>
        <end position="649"/>
    </location>
</feature>
<dbReference type="SUPFAM" id="SSF55073">
    <property type="entry name" value="Nucleotide cyclase"/>
    <property type="match status" value="1"/>
</dbReference>
<dbReference type="PANTHER" id="PTHR45138">
    <property type="entry name" value="REGULATORY COMPONENTS OF SENSORY TRANSDUCTION SYSTEM"/>
    <property type="match status" value="1"/>
</dbReference>
<dbReference type="InterPro" id="IPR000160">
    <property type="entry name" value="GGDEF_dom"/>
</dbReference>
<dbReference type="EMBL" id="JAKNGE010000030">
    <property type="protein sequence ID" value="MCG4747960.1"/>
    <property type="molecule type" value="Genomic_DNA"/>
</dbReference>
<proteinExistence type="predicted"/>
<dbReference type="CDD" id="cd01949">
    <property type="entry name" value="GGDEF"/>
    <property type="match status" value="1"/>
</dbReference>
<dbReference type="NCBIfam" id="TIGR00254">
    <property type="entry name" value="GGDEF"/>
    <property type="match status" value="1"/>
</dbReference>
<accession>A0AAW5C512</accession>
<dbReference type="Proteomes" id="UP001299608">
    <property type="component" value="Unassembled WGS sequence"/>
</dbReference>
<gene>
    <name evidence="3" type="ORF">L0N08_21270</name>
</gene>
<feature type="transmembrane region" description="Helical" evidence="1">
    <location>
        <begin position="360"/>
        <end position="383"/>
    </location>
</feature>
<dbReference type="RefSeq" id="WP_238053790.1">
    <property type="nucleotide sequence ID" value="NZ_JAKNGE010000030.1"/>
</dbReference>
<dbReference type="GO" id="GO:0052621">
    <property type="term" value="F:diguanylate cyclase activity"/>
    <property type="evidence" value="ECO:0007669"/>
    <property type="project" value="TreeGrafter"/>
</dbReference>
<name>A0AAW5C512_9FIRM</name>
<dbReference type="PANTHER" id="PTHR45138:SF9">
    <property type="entry name" value="DIGUANYLATE CYCLASE DGCM-RELATED"/>
    <property type="match status" value="1"/>
</dbReference>